<evidence type="ECO:0000313" key="2">
    <source>
        <dbReference type="Proteomes" id="UP000695562"/>
    </source>
</evidence>
<accession>A0A8J4PZ75</accession>
<dbReference type="EMBL" id="AJWJ01000045">
    <property type="protein sequence ID" value="KAF2076898.1"/>
    <property type="molecule type" value="Genomic_DNA"/>
</dbReference>
<gene>
    <name evidence="1" type="ORF">CYY_001801</name>
</gene>
<comment type="caution">
    <text evidence="1">The sequence shown here is derived from an EMBL/GenBank/DDBJ whole genome shotgun (WGS) entry which is preliminary data.</text>
</comment>
<reference evidence="1" key="1">
    <citation type="submission" date="2020-01" db="EMBL/GenBank/DDBJ databases">
        <title>Development of genomics and gene disruption for Polysphondylium violaceum indicates a role for the polyketide synthase stlB in stalk morphogenesis.</title>
        <authorList>
            <person name="Narita B."/>
            <person name="Kawabe Y."/>
            <person name="Kin K."/>
            <person name="Saito T."/>
            <person name="Gibbs R."/>
            <person name="Kuspa A."/>
            <person name="Muzny D."/>
            <person name="Queller D."/>
            <person name="Richards S."/>
            <person name="Strassman J."/>
            <person name="Sucgang R."/>
            <person name="Worley K."/>
            <person name="Schaap P."/>
        </authorList>
    </citation>
    <scope>NUCLEOTIDE SEQUENCE</scope>
    <source>
        <strain evidence="1">QSvi11</strain>
    </source>
</reference>
<evidence type="ECO:0000313" key="1">
    <source>
        <dbReference type="EMBL" id="KAF2076898.1"/>
    </source>
</evidence>
<dbReference type="Proteomes" id="UP000695562">
    <property type="component" value="Unassembled WGS sequence"/>
</dbReference>
<organism evidence="1 2">
    <name type="scientific">Polysphondylium violaceum</name>
    <dbReference type="NCBI Taxonomy" id="133409"/>
    <lineage>
        <taxon>Eukaryota</taxon>
        <taxon>Amoebozoa</taxon>
        <taxon>Evosea</taxon>
        <taxon>Eumycetozoa</taxon>
        <taxon>Dictyostelia</taxon>
        <taxon>Dictyosteliales</taxon>
        <taxon>Dictyosteliaceae</taxon>
        <taxon>Polysphondylium</taxon>
    </lineage>
</organism>
<dbReference type="AlphaFoldDB" id="A0A8J4PZ75"/>
<name>A0A8J4PZ75_9MYCE</name>
<proteinExistence type="predicted"/>
<sequence>MITTETNNYVPTFWVNNDREVVDDVKTSDDDEIKQHQPPQYNNNNNTSIVDINNTNVSPLPNTTIIGNTITSSSSTPSSFTTSSHTLLFLKKYKSTFDLIDKQLLKWNNADQNILIVLRNILVSLERTLILLSSSSSSSSTTSSSSSSASEYKKNYFKVFEKSNDSTFNNNNVNNNTHLSITIENEIRLKNVLKLEELMSSLHSYQSKFKKICDKLKLYRSEMTIFLEKTILAQQPTATPTTSQQEYFKLLDLNSGSYNSPPITHVDDWLNYIVNTYNLEYQRRESITKQIQYHKPISELTKLVDHYENDSTINYSYSK</sequence>
<protein>
    <submittedName>
        <fullName evidence="1">Uncharacterized protein</fullName>
    </submittedName>
</protein>
<dbReference type="OrthoDB" id="20629at2759"/>
<keyword evidence="2" id="KW-1185">Reference proteome</keyword>